<dbReference type="OrthoDB" id="3819922at2"/>
<dbReference type="AlphaFoldDB" id="A0A1Q8ES19"/>
<reference evidence="1 2" key="1">
    <citation type="submission" date="2016-12" db="EMBL/GenBank/DDBJ databases">
        <authorList>
            <person name="Song W.-J."/>
            <person name="Kurnit D.M."/>
        </authorList>
    </citation>
    <scope>NUCLEOTIDE SEQUENCE [LARGE SCALE GENOMIC DNA]</scope>
    <source>
        <strain evidence="1 2">PCL1601</strain>
    </source>
</reference>
<dbReference type="PANTHER" id="PTHR37807:SF3">
    <property type="entry name" value="OS07G0160300 PROTEIN"/>
    <property type="match status" value="1"/>
</dbReference>
<dbReference type="PANTHER" id="PTHR37807">
    <property type="entry name" value="OS07G0160300 PROTEIN"/>
    <property type="match status" value="1"/>
</dbReference>
<gene>
    <name evidence="1" type="ORF">BTN82_11380</name>
</gene>
<proteinExistence type="predicted"/>
<dbReference type="Gene3D" id="3.40.50.300">
    <property type="entry name" value="P-loop containing nucleotide triphosphate hydrolases"/>
    <property type="match status" value="1"/>
</dbReference>
<dbReference type="Pfam" id="PF13671">
    <property type="entry name" value="AAA_33"/>
    <property type="match status" value="1"/>
</dbReference>
<dbReference type="EMBL" id="MSCT01000009">
    <property type="protein sequence ID" value="OLF54596.1"/>
    <property type="molecule type" value="Genomic_DNA"/>
</dbReference>
<dbReference type="GO" id="GO:0016301">
    <property type="term" value="F:kinase activity"/>
    <property type="evidence" value="ECO:0007669"/>
    <property type="project" value="UniProtKB-KW"/>
</dbReference>
<protein>
    <submittedName>
        <fullName evidence="1">Kinase</fullName>
    </submittedName>
</protein>
<name>A0A1Q8ES19_9PSED</name>
<dbReference type="SUPFAM" id="SSF52540">
    <property type="entry name" value="P-loop containing nucleoside triphosphate hydrolases"/>
    <property type="match status" value="1"/>
</dbReference>
<keyword evidence="1" id="KW-0808">Transferase</keyword>
<dbReference type="Proteomes" id="UP000185578">
    <property type="component" value="Unassembled WGS sequence"/>
</dbReference>
<comment type="caution">
    <text evidence="1">The sequence shown here is derived from an EMBL/GenBank/DDBJ whole genome shotgun (WGS) entry which is preliminary data.</text>
</comment>
<evidence type="ECO:0000313" key="2">
    <source>
        <dbReference type="Proteomes" id="UP000185578"/>
    </source>
</evidence>
<organism evidence="1 2">
    <name type="scientific">Pseudomonas chlororaphis</name>
    <dbReference type="NCBI Taxonomy" id="587753"/>
    <lineage>
        <taxon>Bacteria</taxon>
        <taxon>Pseudomonadati</taxon>
        <taxon>Pseudomonadota</taxon>
        <taxon>Gammaproteobacteria</taxon>
        <taxon>Pseudomonadales</taxon>
        <taxon>Pseudomonadaceae</taxon>
        <taxon>Pseudomonas</taxon>
    </lineage>
</organism>
<dbReference type="RefSeq" id="WP_075119217.1">
    <property type="nucleotide sequence ID" value="NZ_MSCT01000009.1"/>
</dbReference>
<sequence length="165" mass="17963">MLIVFSGLPGTGKTTIARTLARQLGATYVRVDTIEQALRNGGLADVGKAGYEVANALARSNLALGHAVVADCVNPVDESREAWRSVAEAGQVHLLDVEVVCTDAAEHRRRVENRELDVPGLRPPSWQSVLDHEYQPWSGERLQLDTAVLTPEDAVRMIVGHLHVL</sequence>
<accession>A0A1Q8ES19</accession>
<dbReference type="InterPro" id="IPR027417">
    <property type="entry name" value="P-loop_NTPase"/>
</dbReference>
<evidence type="ECO:0000313" key="1">
    <source>
        <dbReference type="EMBL" id="OLF54596.1"/>
    </source>
</evidence>
<keyword evidence="1" id="KW-0418">Kinase</keyword>